<dbReference type="EnsemblPlants" id="AVESA.00010b.r2.7CG0671600.1">
    <property type="protein sequence ID" value="AVESA.00010b.r2.7CG0671600.1.CDS"/>
    <property type="gene ID" value="AVESA.00010b.r2.7CG0671600"/>
</dbReference>
<name>A0ACD6A3S7_AVESA</name>
<accession>A0ACD6A3S7</accession>
<evidence type="ECO:0000313" key="1">
    <source>
        <dbReference type="EnsemblPlants" id="AVESA.00010b.r2.7CG0671600.1.CDS"/>
    </source>
</evidence>
<reference evidence="1" key="1">
    <citation type="submission" date="2021-05" db="EMBL/GenBank/DDBJ databases">
        <authorList>
            <person name="Scholz U."/>
            <person name="Mascher M."/>
            <person name="Fiebig A."/>
        </authorList>
    </citation>
    <scope>NUCLEOTIDE SEQUENCE [LARGE SCALE GENOMIC DNA]</scope>
</reference>
<reference evidence="1" key="2">
    <citation type="submission" date="2025-09" db="UniProtKB">
        <authorList>
            <consortium name="EnsemblPlants"/>
        </authorList>
    </citation>
    <scope>IDENTIFICATION</scope>
</reference>
<keyword evidence="2" id="KW-1185">Reference proteome</keyword>
<organism evidence="1 2">
    <name type="scientific">Avena sativa</name>
    <name type="common">Oat</name>
    <dbReference type="NCBI Taxonomy" id="4498"/>
    <lineage>
        <taxon>Eukaryota</taxon>
        <taxon>Viridiplantae</taxon>
        <taxon>Streptophyta</taxon>
        <taxon>Embryophyta</taxon>
        <taxon>Tracheophyta</taxon>
        <taxon>Spermatophyta</taxon>
        <taxon>Magnoliopsida</taxon>
        <taxon>Liliopsida</taxon>
        <taxon>Poales</taxon>
        <taxon>Poaceae</taxon>
        <taxon>BOP clade</taxon>
        <taxon>Pooideae</taxon>
        <taxon>Poodae</taxon>
        <taxon>Poeae</taxon>
        <taxon>Poeae Chloroplast Group 1 (Aveneae type)</taxon>
        <taxon>Aveninae</taxon>
        <taxon>Avena</taxon>
    </lineage>
</organism>
<evidence type="ECO:0000313" key="2">
    <source>
        <dbReference type="Proteomes" id="UP001732700"/>
    </source>
</evidence>
<protein>
    <submittedName>
        <fullName evidence="1">Uncharacterized protein</fullName>
    </submittedName>
</protein>
<sequence>MLKEARQQSRVSWNDKRSMIEAEQALWDNLIILLPKIGKFRTKAFPLFDALGELYDGQTAEGTYNFTSTQQSQQPILKEVEFDPEVSSVEVIQPHIGETAVDVEADTQGGMQEASFQATQ</sequence>
<dbReference type="Proteomes" id="UP001732700">
    <property type="component" value="Chromosome 7C"/>
</dbReference>
<proteinExistence type="predicted"/>